<name>A0A0E2Q3S1_STRTR</name>
<reference evidence="2" key="1">
    <citation type="submission" date="2013-12" db="EMBL/GenBank/DDBJ databases">
        <title>Genome sequences of Streptococcus thermophilus strains MTH17CL396 and M17PTZA496 isolated from Fontina cheese in Valle d'Aosta region (Italy).</title>
        <authorList>
            <person name="Treu L."/>
            <person name="Giacomini A."/>
            <person name="Corich V."/>
            <person name="Vendramin V."/>
            <person name="Bovo B."/>
        </authorList>
    </citation>
    <scope>NUCLEOTIDE SEQUENCE [LARGE SCALE GENOMIC DNA]</scope>
    <source>
        <strain evidence="2">M17PTZA496</strain>
    </source>
</reference>
<evidence type="ECO:0000313" key="1">
    <source>
        <dbReference type="EMBL" id="ETW91871.1"/>
    </source>
</evidence>
<dbReference type="RefSeq" id="WP_084828431.1">
    <property type="nucleotide sequence ID" value="NZ_CM002372.1"/>
</dbReference>
<evidence type="ECO:0000313" key="2">
    <source>
        <dbReference type="Proteomes" id="UP000024559"/>
    </source>
</evidence>
<dbReference type="Proteomes" id="UP000024559">
    <property type="component" value="Chromosome"/>
</dbReference>
<protein>
    <submittedName>
        <fullName evidence="1">Uncharacterized protein</fullName>
    </submittedName>
</protein>
<sequence>MAYKNTIRPVYSKLLGNFIRKQLKELSILQNQIGYYDDFDGEVELLSETTVSQIIKGKRNMSFNASLAFQTTLNYPTSKQLFLQDDSFKIQLLSQLTTLITTDSTFDNTLLKHTLNKKINSYSKGNITNFIQSHKKLFCNSLSNFFPDFPEESSSYEIAEKLIDWLSEFACLLSQL</sequence>
<dbReference type="AlphaFoldDB" id="A0A0E2Q3S1"/>
<dbReference type="HOGENOM" id="CLU_1531711_0_0_9"/>
<proteinExistence type="predicted"/>
<dbReference type="PATRIC" id="fig|1433289.7.peg.105"/>
<dbReference type="EMBL" id="AZJT01000005">
    <property type="protein sequence ID" value="ETW91871.1"/>
    <property type="molecule type" value="Genomic_DNA"/>
</dbReference>
<organism evidence="1 2">
    <name type="scientific">Streptococcus thermophilus M17PTZA496</name>
    <dbReference type="NCBI Taxonomy" id="1433289"/>
    <lineage>
        <taxon>Bacteria</taxon>
        <taxon>Bacillati</taxon>
        <taxon>Bacillota</taxon>
        <taxon>Bacilli</taxon>
        <taxon>Lactobacillales</taxon>
        <taxon>Streptococcaceae</taxon>
        <taxon>Streptococcus</taxon>
    </lineage>
</organism>
<gene>
    <name evidence="1" type="ORF">X841_00665</name>
</gene>
<comment type="caution">
    <text evidence="1">The sequence shown here is derived from an EMBL/GenBank/DDBJ whole genome shotgun (WGS) entry which is preliminary data.</text>
</comment>
<accession>A0A0E2Q3S1</accession>